<feature type="transmembrane region" description="Helical" evidence="2">
    <location>
        <begin position="125"/>
        <end position="144"/>
    </location>
</feature>
<comment type="caution">
    <text evidence="3">The sequence shown here is derived from an EMBL/GenBank/DDBJ whole genome shotgun (WGS) entry which is preliminary data.</text>
</comment>
<evidence type="ECO:0000313" key="3">
    <source>
        <dbReference type="EMBL" id="KAK3303193.1"/>
    </source>
</evidence>
<feature type="transmembrane region" description="Helical" evidence="2">
    <location>
        <begin position="94"/>
        <end position="113"/>
    </location>
</feature>
<feature type="transmembrane region" description="Helical" evidence="2">
    <location>
        <begin position="41"/>
        <end position="61"/>
    </location>
</feature>
<reference evidence="3" key="1">
    <citation type="journal article" date="2023" name="Mol. Phylogenet. Evol.">
        <title>Genome-scale phylogeny and comparative genomics of the fungal order Sordariales.</title>
        <authorList>
            <person name="Hensen N."/>
            <person name="Bonometti L."/>
            <person name="Westerberg I."/>
            <person name="Brannstrom I.O."/>
            <person name="Guillou S."/>
            <person name="Cros-Aarteil S."/>
            <person name="Calhoun S."/>
            <person name="Haridas S."/>
            <person name="Kuo A."/>
            <person name="Mondo S."/>
            <person name="Pangilinan J."/>
            <person name="Riley R."/>
            <person name="LaButti K."/>
            <person name="Andreopoulos B."/>
            <person name="Lipzen A."/>
            <person name="Chen C."/>
            <person name="Yan M."/>
            <person name="Daum C."/>
            <person name="Ng V."/>
            <person name="Clum A."/>
            <person name="Steindorff A."/>
            <person name="Ohm R.A."/>
            <person name="Martin F."/>
            <person name="Silar P."/>
            <person name="Natvig D.O."/>
            <person name="Lalanne C."/>
            <person name="Gautier V."/>
            <person name="Ament-Velasquez S.L."/>
            <person name="Kruys A."/>
            <person name="Hutchinson M.I."/>
            <person name="Powell A.J."/>
            <person name="Barry K."/>
            <person name="Miller A.N."/>
            <person name="Grigoriev I.V."/>
            <person name="Debuchy R."/>
            <person name="Gladieux P."/>
            <person name="Hiltunen Thoren M."/>
            <person name="Johannesson H."/>
        </authorList>
    </citation>
    <scope>NUCLEOTIDE SEQUENCE</scope>
    <source>
        <strain evidence="3">CBS 333.67</strain>
    </source>
</reference>
<accession>A0AAJ0GNE3</accession>
<keyword evidence="2" id="KW-0472">Membrane</keyword>
<reference evidence="3" key="2">
    <citation type="submission" date="2023-06" db="EMBL/GenBank/DDBJ databases">
        <authorList>
            <consortium name="Lawrence Berkeley National Laboratory"/>
            <person name="Mondo S.J."/>
            <person name="Hensen N."/>
            <person name="Bonometti L."/>
            <person name="Westerberg I."/>
            <person name="Brannstrom I.O."/>
            <person name="Guillou S."/>
            <person name="Cros-Aarteil S."/>
            <person name="Calhoun S."/>
            <person name="Haridas S."/>
            <person name="Kuo A."/>
            <person name="Pangilinan J."/>
            <person name="Riley R."/>
            <person name="Labutti K."/>
            <person name="Andreopoulos B."/>
            <person name="Lipzen A."/>
            <person name="Chen C."/>
            <person name="Yanf M."/>
            <person name="Daum C."/>
            <person name="Ng V."/>
            <person name="Clum A."/>
            <person name="Steindorff A."/>
            <person name="Ohm R."/>
            <person name="Martin F."/>
            <person name="Silar P."/>
            <person name="Natvig D."/>
            <person name="Lalanne C."/>
            <person name="Gautier V."/>
            <person name="Ament-Velasquez S.L."/>
            <person name="Kruys A."/>
            <person name="Hutchinson M.I."/>
            <person name="Powell A.J."/>
            <person name="Barry K."/>
            <person name="Miller A.N."/>
            <person name="Grigoriev I.V."/>
            <person name="Debuchy R."/>
            <person name="Gladieux P."/>
            <person name="Thoren M.H."/>
            <person name="Johannesson H."/>
        </authorList>
    </citation>
    <scope>NUCLEOTIDE SEQUENCE</scope>
    <source>
        <strain evidence="3">CBS 333.67</strain>
    </source>
</reference>
<feature type="transmembrane region" description="Helical" evidence="2">
    <location>
        <begin position="6"/>
        <end position="21"/>
    </location>
</feature>
<dbReference type="Proteomes" id="UP001273166">
    <property type="component" value="Unassembled WGS sequence"/>
</dbReference>
<feature type="region of interest" description="Disordered" evidence="1">
    <location>
        <begin position="297"/>
        <end position="329"/>
    </location>
</feature>
<gene>
    <name evidence="3" type="ORF">B0T15DRAFT_576598</name>
</gene>
<keyword evidence="2" id="KW-0812">Transmembrane</keyword>
<evidence type="ECO:0000256" key="2">
    <source>
        <dbReference type="SAM" id="Phobius"/>
    </source>
</evidence>
<keyword evidence="4" id="KW-1185">Reference proteome</keyword>
<evidence type="ECO:0000313" key="4">
    <source>
        <dbReference type="Proteomes" id="UP001273166"/>
    </source>
</evidence>
<feature type="transmembrane region" description="Helical" evidence="2">
    <location>
        <begin position="212"/>
        <end position="234"/>
    </location>
</feature>
<protein>
    <submittedName>
        <fullName evidence="3">Uncharacterized protein</fullName>
    </submittedName>
</protein>
<dbReference type="EMBL" id="JAUDZG010000006">
    <property type="protein sequence ID" value="KAK3303193.1"/>
    <property type="molecule type" value="Genomic_DNA"/>
</dbReference>
<feature type="transmembrane region" description="Helical" evidence="2">
    <location>
        <begin position="254"/>
        <end position="280"/>
    </location>
</feature>
<keyword evidence="2" id="KW-1133">Transmembrane helix</keyword>
<dbReference type="RefSeq" id="XP_062718973.1">
    <property type="nucleotide sequence ID" value="XM_062871038.1"/>
</dbReference>
<sequence>MAIIGGYYIGYCILAGLLCLARTKHDPARVGIAWMKATYPIWIVALGLHLVWSALRIWLYYGDDFYYGYSARAFSRVISHLSNMGSFFEEVAEIILFVTFVEFGSGVLLCQNGGQPTAIRKANRIAIRVWGAILFILSIALMGVNHSMIGRSYTVSSSSGSDSDSIINRIIHLVRLEGAVGILLWLTTIPVLAFASYVFHKTKNNYMLRRSAVLLLVATALDFIRHLITMAVTAAASLGNPARYVLSETDVDPAVLYVIFPFFRFVFMFVILVLLLSLAIRKSGRLWSSPQQPVPAYQQQQQQQQQGGQQQQVDEQKGLLRRRHRETSRPWVAILR</sequence>
<name>A0AAJ0GNE3_9PEZI</name>
<feature type="transmembrane region" description="Helical" evidence="2">
    <location>
        <begin position="182"/>
        <end position="200"/>
    </location>
</feature>
<dbReference type="AlphaFoldDB" id="A0AAJ0GNE3"/>
<proteinExistence type="predicted"/>
<evidence type="ECO:0000256" key="1">
    <source>
        <dbReference type="SAM" id="MobiDB-lite"/>
    </source>
</evidence>
<feature type="compositionally biased region" description="Low complexity" evidence="1">
    <location>
        <begin position="298"/>
        <end position="312"/>
    </location>
</feature>
<organism evidence="3 4">
    <name type="scientific">Chaetomium strumarium</name>
    <dbReference type="NCBI Taxonomy" id="1170767"/>
    <lineage>
        <taxon>Eukaryota</taxon>
        <taxon>Fungi</taxon>
        <taxon>Dikarya</taxon>
        <taxon>Ascomycota</taxon>
        <taxon>Pezizomycotina</taxon>
        <taxon>Sordariomycetes</taxon>
        <taxon>Sordariomycetidae</taxon>
        <taxon>Sordariales</taxon>
        <taxon>Chaetomiaceae</taxon>
        <taxon>Chaetomium</taxon>
    </lineage>
</organism>
<dbReference type="GeneID" id="87889867"/>